<geneLocation type="plasmid" evidence="2">
    <name>unnamed</name>
</geneLocation>
<keyword evidence="1" id="KW-0732">Signal</keyword>
<accession>A0ABT0CT14</accession>
<organism evidence="2 3">
    <name type="scientific">Shinella sedimenti</name>
    <dbReference type="NCBI Taxonomy" id="2919913"/>
    <lineage>
        <taxon>Bacteria</taxon>
        <taxon>Pseudomonadati</taxon>
        <taxon>Pseudomonadota</taxon>
        <taxon>Alphaproteobacteria</taxon>
        <taxon>Hyphomicrobiales</taxon>
        <taxon>Rhizobiaceae</taxon>
        <taxon>Shinella</taxon>
    </lineage>
</organism>
<dbReference type="Proteomes" id="UP001201844">
    <property type="component" value="Unassembled WGS sequence"/>
</dbReference>
<dbReference type="EMBL" id="JAKVIN010000011">
    <property type="protein sequence ID" value="MCJ8151754.1"/>
    <property type="molecule type" value="Genomic_DNA"/>
</dbReference>
<dbReference type="RefSeq" id="WP_241605237.1">
    <property type="nucleotide sequence ID" value="NZ_JAKVIN010000011.1"/>
</dbReference>
<feature type="chain" id="PRO_5047174765" evidence="1">
    <location>
        <begin position="25"/>
        <end position="154"/>
    </location>
</feature>
<comment type="caution">
    <text evidence="2">The sequence shown here is derived from an EMBL/GenBank/DDBJ whole genome shotgun (WGS) entry which is preliminary data.</text>
</comment>
<keyword evidence="3" id="KW-1185">Reference proteome</keyword>
<proteinExistence type="predicted"/>
<protein>
    <submittedName>
        <fullName evidence="2">Uncharacterized protein</fullName>
    </submittedName>
</protein>
<keyword evidence="2" id="KW-0614">Plasmid</keyword>
<evidence type="ECO:0000256" key="1">
    <source>
        <dbReference type="SAM" id="SignalP"/>
    </source>
</evidence>
<gene>
    <name evidence="2" type="ORF">MKI86_21665</name>
</gene>
<evidence type="ECO:0000313" key="3">
    <source>
        <dbReference type="Proteomes" id="UP001201844"/>
    </source>
</evidence>
<sequence length="154" mass="16626">MVMRMRSSFAAIIFALVLAAPADAGWEATQWGMSPNEAMAVLDGAVQYPPQSKEIHEHAGKKYAPLIKLSHAVEGVSGQTLLLFDVDRKLRYVMFNPTEIGSCDSLVEALTSRYGVPHAMSAGKINISDWSHGAEAIKLTKVGSTVCNLSYSAK</sequence>
<reference evidence="2 3" key="1">
    <citation type="submission" date="2022-02" db="EMBL/GenBank/DDBJ databases">
        <title>Shinella B3.7 sp. nov., isolated from Sediment (Zhairuo Island).</title>
        <authorList>
            <person name="Chen G."/>
        </authorList>
    </citation>
    <scope>NUCLEOTIDE SEQUENCE [LARGE SCALE GENOMIC DNA]</scope>
    <source>
        <strain evidence="2 3">B3.7</strain>
        <plasmid evidence="2">unnamed</plasmid>
    </source>
</reference>
<name>A0ABT0CT14_9HYPH</name>
<feature type="signal peptide" evidence="1">
    <location>
        <begin position="1"/>
        <end position="24"/>
    </location>
</feature>
<evidence type="ECO:0000313" key="2">
    <source>
        <dbReference type="EMBL" id="MCJ8151754.1"/>
    </source>
</evidence>